<accession>R0KTM4</accession>
<sequence length="134" mass="14797">MEDGVTLDLKYLNTVSYNAESASVGFRARRNIKRSLHCPRDPGAMFPGECSSSVGVGGPRTGRRDILLFTQPQLLLNFSIVTSVTFSTVEYNSIYGSLVAYPAIYNRRTNSKHSLALQLISPEYRGSQTTSSRI</sequence>
<evidence type="ECO:0000313" key="1">
    <source>
        <dbReference type="EMBL" id="EOA92274.1"/>
    </source>
</evidence>
<reference evidence="1 2" key="1">
    <citation type="journal article" date="2012" name="PLoS Pathog.">
        <title>Diverse lifestyles and strategies of plant pathogenesis encoded in the genomes of eighteen Dothideomycetes fungi.</title>
        <authorList>
            <person name="Ohm R.A."/>
            <person name="Feau N."/>
            <person name="Henrissat B."/>
            <person name="Schoch C.L."/>
            <person name="Horwitz B.A."/>
            <person name="Barry K.W."/>
            <person name="Condon B.J."/>
            <person name="Copeland A.C."/>
            <person name="Dhillon B."/>
            <person name="Glaser F."/>
            <person name="Hesse C.N."/>
            <person name="Kosti I."/>
            <person name="LaButti K."/>
            <person name="Lindquist E.A."/>
            <person name="Lucas S."/>
            <person name="Salamov A.A."/>
            <person name="Bradshaw R.E."/>
            <person name="Ciuffetti L."/>
            <person name="Hamelin R.C."/>
            <person name="Kema G.H.J."/>
            <person name="Lawrence C."/>
            <person name="Scott J.A."/>
            <person name="Spatafora J.W."/>
            <person name="Turgeon B.G."/>
            <person name="de Wit P.J.G.M."/>
            <person name="Zhong S."/>
            <person name="Goodwin S.B."/>
            <person name="Grigoriev I.V."/>
        </authorList>
    </citation>
    <scope>NUCLEOTIDE SEQUENCE [LARGE SCALE GENOMIC DNA]</scope>
    <source>
        <strain evidence="2">28A</strain>
    </source>
</reference>
<organism evidence="1 2">
    <name type="scientific">Exserohilum turcicum (strain 28A)</name>
    <name type="common">Northern leaf blight fungus</name>
    <name type="synonym">Setosphaeria turcica</name>
    <dbReference type="NCBI Taxonomy" id="671987"/>
    <lineage>
        <taxon>Eukaryota</taxon>
        <taxon>Fungi</taxon>
        <taxon>Dikarya</taxon>
        <taxon>Ascomycota</taxon>
        <taxon>Pezizomycotina</taxon>
        <taxon>Dothideomycetes</taxon>
        <taxon>Pleosporomycetidae</taxon>
        <taxon>Pleosporales</taxon>
        <taxon>Pleosporineae</taxon>
        <taxon>Pleosporaceae</taxon>
        <taxon>Exserohilum</taxon>
    </lineage>
</organism>
<dbReference type="AlphaFoldDB" id="R0KTM4"/>
<dbReference type="HOGENOM" id="CLU_1897503_0_0_1"/>
<dbReference type="RefSeq" id="XP_008020144.1">
    <property type="nucleotide sequence ID" value="XM_008021953.1"/>
</dbReference>
<evidence type="ECO:0000313" key="2">
    <source>
        <dbReference type="Proteomes" id="UP000016935"/>
    </source>
</evidence>
<name>R0KTM4_EXST2</name>
<dbReference type="Proteomes" id="UP000016935">
    <property type="component" value="Unassembled WGS sequence"/>
</dbReference>
<gene>
    <name evidence="1" type="ORF">SETTUDRAFT_18920</name>
</gene>
<dbReference type="EMBL" id="KB908481">
    <property type="protein sequence ID" value="EOA92274.1"/>
    <property type="molecule type" value="Genomic_DNA"/>
</dbReference>
<keyword evidence="2" id="KW-1185">Reference proteome</keyword>
<proteinExistence type="predicted"/>
<reference evidence="1 2" key="2">
    <citation type="journal article" date="2013" name="PLoS Genet.">
        <title>Comparative genome structure, secondary metabolite, and effector coding capacity across Cochliobolus pathogens.</title>
        <authorList>
            <person name="Condon B.J."/>
            <person name="Leng Y."/>
            <person name="Wu D."/>
            <person name="Bushley K.E."/>
            <person name="Ohm R.A."/>
            <person name="Otillar R."/>
            <person name="Martin J."/>
            <person name="Schackwitz W."/>
            <person name="Grimwood J."/>
            <person name="MohdZainudin N."/>
            <person name="Xue C."/>
            <person name="Wang R."/>
            <person name="Manning V.A."/>
            <person name="Dhillon B."/>
            <person name="Tu Z.J."/>
            <person name="Steffenson B.J."/>
            <person name="Salamov A."/>
            <person name="Sun H."/>
            <person name="Lowry S."/>
            <person name="LaButti K."/>
            <person name="Han J."/>
            <person name="Copeland A."/>
            <person name="Lindquist E."/>
            <person name="Barry K."/>
            <person name="Schmutz J."/>
            <person name="Baker S.E."/>
            <person name="Ciuffetti L.M."/>
            <person name="Grigoriev I.V."/>
            <person name="Zhong S."/>
            <person name="Turgeon B.G."/>
        </authorList>
    </citation>
    <scope>NUCLEOTIDE SEQUENCE [LARGE SCALE GENOMIC DNA]</scope>
    <source>
        <strain evidence="2">28A</strain>
    </source>
</reference>
<dbReference type="GeneID" id="19402146"/>
<protein>
    <submittedName>
        <fullName evidence="1">Uncharacterized protein</fullName>
    </submittedName>
</protein>